<evidence type="ECO:0000256" key="12">
    <source>
        <dbReference type="ARBA" id="ARBA00034430"/>
    </source>
</evidence>
<keyword evidence="6" id="KW-0631">Potassium channel</keyword>
<evidence type="ECO:0000313" key="14">
    <source>
        <dbReference type="Proteomes" id="UP000004226"/>
    </source>
</evidence>
<dbReference type="Pfam" id="PF06736">
    <property type="entry name" value="TMEM175"/>
    <property type="match status" value="1"/>
</dbReference>
<keyword evidence="3" id="KW-0813">Transport</keyword>
<keyword evidence="7" id="KW-0630">Potassium</keyword>
<name>D0GJH1_9FUSO</name>
<reference evidence="13 14" key="1">
    <citation type="submission" date="2009-10" db="EMBL/GenBank/DDBJ databases">
        <authorList>
            <person name="Harkins D.M."/>
            <person name="Madupu R."/>
            <person name="Durkin A.S."/>
            <person name="Torralba M."/>
            <person name="Methe B."/>
            <person name="Sutton G.G."/>
            <person name="Strausberg R.L."/>
            <person name="Nelson K.E."/>
        </authorList>
    </citation>
    <scope>NUCLEOTIDE SEQUENCE [LARGE SCALE GENOMIC DNA]</scope>
    <source>
        <strain evidence="13 14">F0264</strain>
    </source>
</reference>
<evidence type="ECO:0000256" key="11">
    <source>
        <dbReference type="ARBA" id="ARBA00023303"/>
    </source>
</evidence>
<organism evidence="13 14">
    <name type="scientific">Pseudoleptotrichia goodfellowii F0264</name>
    <dbReference type="NCBI Taxonomy" id="596323"/>
    <lineage>
        <taxon>Bacteria</taxon>
        <taxon>Fusobacteriati</taxon>
        <taxon>Fusobacteriota</taxon>
        <taxon>Fusobacteriia</taxon>
        <taxon>Fusobacteriales</taxon>
        <taxon>Leptotrichiaceae</taxon>
        <taxon>Pseudoleptotrichia</taxon>
    </lineage>
</organism>
<evidence type="ECO:0000256" key="7">
    <source>
        <dbReference type="ARBA" id="ARBA00022958"/>
    </source>
</evidence>
<dbReference type="InterPro" id="IPR010617">
    <property type="entry name" value="TMEM175-like"/>
</dbReference>
<keyword evidence="9" id="KW-0406">Ion transport</keyword>
<dbReference type="EMBL" id="ADAD01000041">
    <property type="protein sequence ID" value="EEY35759.1"/>
    <property type="molecule type" value="Genomic_DNA"/>
</dbReference>
<evidence type="ECO:0000256" key="10">
    <source>
        <dbReference type="ARBA" id="ARBA00023136"/>
    </source>
</evidence>
<sequence>MNKERLTAFTDAVLAIIMTILVLELEKPSEPTLRAIWELRTSYFSYTLSLFLARNNVGKSA</sequence>
<gene>
    <name evidence="13" type="ORF">HMPREF0554_0803</name>
</gene>
<evidence type="ECO:0000256" key="5">
    <source>
        <dbReference type="ARBA" id="ARBA00022692"/>
    </source>
</evidence>
<evidence type="ECO:0000256" key="2">
    <source>
        <dbReference type="ARBA" id="ARBA00006920"/>
    </source>
</evidence>
<keyword evidence="11" id="KW-0407">Ion channel</keyword>
<keyword evidence="10" id="KW-0472">Membrane</keyword>
<evidence type="ECO:0000256" key="6">
    <source>
        <dbReference type="ARBA" id="ARBA00022826"/>
    </source>
</evidence>
<dbReference type="GO" id="GO:0015252">
    <property type="term" value="F:proton channel activity"/>
    <property type="evidence" value="ECO:0007669"/>
    <property type="project" value="InterPro"/>
</dbReference>
<keyword evidence="8" id="KW-1133">Transmembrane helix</keyword>
<dbReference type="RefSeq" id="WP_006806622.1">
    <property type="nucleotide sequence ID" value="NZ_ADAD01000041.1"/>
</dbReference>
<evidence type="ECO:0008006" key="15">
    <source>
        <dbReference type="Google" id="ProtNLM"/>
    </source>
</evidence>
<keyword evidence="4" id="KW-0633">Potassium transport</keyword>
<protein>
    <recommendedName>
        <fullName evidence="15">DUF1211 domain-containing protein</fullName>
    </recommendedName>
</protein>
<comment type="similarity">
    <text evidence="2">Belongs to the TMEM175 family.</text>
</comment>
<evidence type="ECO:0000313" key="13">
    <source>
        <dbReference type="EMBL" id="EEY35759.1"/>
    </source>
</evidence>
<dbReference type="AlphaFoldDB" id="D0GJH1"/>
<evidence type="ECO:0000256" key="3">
    <source>
        <dbReference type="ARBA" id="ARBA00022448"/>
    </source>
</evidence>
<evidence type="ECO:0000256" key="8">
    <source>
        <dbReference type="ARBA" id="ARBA00022989"/>
    </source>
</evidence>
<dbReference type="eggNOG" id="COG3548">
    <property type="taxonomic scope" value="Bacteria"/>
</dbReference>
<dbReference type="GO" id="GO:0016020">
    <property type="term" value="C:membrane"/>
    <property type="evidence" value="ECO:0007669"/>
    <property type="project" value="UniProtKB-SubCell"/>
</dbReference>
<comment type="subcellular location">
    <subcellularLocation>
        <location evidence="1">Membrane</location>
        <topology evidence="1">Multi-pass membrane protein</topology>
    </subcellularLocation>
</comment>
<dbReference type="Proteomes" id="UP000004226">
    <property type="component" value="Unassembled WGS sequence"/>
</dbReference>
<evidence type="ECO:0000256" key="4">
    <source>
        <dbReference type="ARBA" id="ARBA00022538"/>
    </source>
</evidence>
<dbReference type="GO" id="GO:0005267">
    <property type="term" value="F:potassium channel activity"/>
    <property type="evidence" value="ECO:0007669"/>
    <property type="project" value="UniProtKB-KW"/>
</dbReference>
<accession>D0GJH1</accession>
<evidence type="ECO:0000256" key="1">
    <source>
        <dbReference type="ARBA" id="ARBA00004141"/>
    </source>
</evidence>
<keyword evidence="14" id="KW-1185">Reference proteome</keyword>
<evidence type="ECO:0000256" key="9">
    <source>
        <dbReference type="ARBA" id="ARBA00023065"/>
    </source>
</evidence>
<proteinExistence type="inferred from homology"/>
<keyword evidence="5" id="KW-0812">Transmembrane</keyword>
<comment type="caution">
    <text evidence="13">The sequence shown here is derived from an EMBL/GenBank/DDBJ whole genome shotgun (WGS) entry which is preliminary data.</text>
</comment>
<comment type="catalytic activity">
    <reaction evidence="12">
        <text>K(+)(in) = K(+)(out)</text>
        <dbReference type="Rhea" id="RHEA:29463"/>
        <dbReference type="ChEBI" id="CHEBI:29103"/>
    </reaction>
</comment>